<dbReference type="InterPro" id="IPR017808">
    <property type="entry name" value="EgtC"/>
</dbReference>
<protein>
    <recommendedName>
        <fullName evidence="2">Gamma-glutamyl-hercynylcysteine sulfoxide hydrolase</fullName>
        <ecNumber evidence="2">3.5.1.118</ecNumber>
    </recommendedName>
    <alternativeName>
        <fullName evidence="2">Gamma-glutamyl hercynylcysteine S-oxide hydrolase</fullName>
    </alternativeName>
</protein>
<dbReference type="PROSITE" id="PS51278">
    <property type="entry name" value="GATASE_TYPE_2"/>
    <property type="match status" value="1"/>
</dbReference>
<dbReference type="Proteomes" id="UP000199398">
    <property type="component" value="Unassembled WGS sequence"/>
</dbReference>
<evidence type="ECO:0000313" key="4">
    <source>
        <dbReference type="EMBL" id="RKT87833.1"/>
    </source>
</evidence>
<dbReference type="GO" id="GO:0052699">
    <property type="term" value="P:ergothioneine biosynthetic process"/>
    <property type="evidence" value="ECO:0007669"/>
    <property type="project" value="UniProtKB-UniRule"/>
</dbReference>
<dbReference type="Gene3D" id="3.60.20.10">
    <property type="entry name" value="Glutamine Phosphoribosylpyrophosphate, subunit 1, domain 1"/>
    <property type="match status" value="1"/>
</dbReference>
<dbReference type="AlphaFoldDB" id="A0A1I4TWQ9"/>
<dbReference type="EC" id="3.5.1.118" evidence="2"/>
<dbReference type="Pfam" id="PF13230">
    <property type="entry name" value="GATase_4"/>
    <property type="match status" value="1"/>
</dbReference>
<keyword evidence="2" id="KW-0378">Hydrolase</keyword>
<comment type="function">
    <text evidence="2">Catalyzes the hydrolysis of the gamma-glutamyl amide bond of hercynyl-gamma-L-glutamyl-L-cysteine sulfoxide to produce hercynylcysteine sulfoxide, a step in the biosynthesis pathway of ergothioneine.</text>
</comment>
<dbReference type="InterPro" id="IPR029055">
    <property type="entry name" value="Ntn_hydrolases_N"/>
</dbReference>
<dbReference type="UniPathway" id="UPA01014"/>
<sequence length="251" mass="26950">MCRHVGYLGPAVSLAELLLEPEHSLLEQTWAPADMRGGGTINADGFGVGWYRADGSTARHRAAVPMWTDQSFRETAREVRSGAVVAAVRSATVGMPVVPGACAPFTDGSRLFSHNGRVTGWPDSVAKLAARLDVVDLLTLEAATDSALLWAVLRQRVLDGADPEVAVPELVGEVVAAAPDSRLNLLFSDGTRLVATTWTHSLWVRHEHGAVTVASEPFGARAGWREVPDRSLVVATVDDVELRPLEEMGER</sequence>
<dbReference type="RefSeq" id="WP_093146925.1">
    <property type="nucleotide sequence ID" value="NZ_FOUP01000001.1"/>
</dbReference>
<dbReference type="EMBL" id="FOUP01000001">
    <property type="protein sequence ID" value="SFM81172.1"/>
    <property type="molecule type" value="Genomic_DNA"/>
</dbReference>
<organism evidence="5 6">
    <name type="scientific">Saccharopolyspora antimicrobica</name>
    <dbReference type="NCBI Taxonomy" id="455193"/>
    <lineage>
        <taxon>Bacteria</taxon>
        <taxon>Bacillati</taxon>
        <taxon>Actinomycetota</taxon>
        <taxon>Actinomycetes</taxon>
        <taxon>Pseudonocardiales</taxon>
        <taxon>Pseudonocardiaceae</taxon>
        <taxon>Saccharopolyspora</taxon>
    </lineage>
</organism>
<dbReference type="HAMAP" id="MF_02036">
    <property type="entry name" value="EgtC"/>
    <property type="match status" value="1"/>
</dbReference>
<dbReference type="CDD" id="cd01908">
    <property type="entry name" value="YafJ"/>
    <property type="match status" value="1"/>
</dbReference>
<keyword evidence="1 2" id="KW-0315">Glutamine amidotransferase</keyword>
<comment type="catalytic activity">
    <reaction evidence="2">
        <text>gamma-L-glutamyl-hercynylcysteine S-oxide + H2O = S-(hercyn-2-yl)-L-cysteine S-oxide + L-glutamate</text>
        <dbReference type="Rhea" id="RHEA:42684"/>
        <dbReference type="ChEBI" id="CHEBI:15377"/>
        <dbReference type="ChEBI" id="CHEBI:29985"/>
        <dbReference type="ChEBI" id="CHEBI:82703"/>
        <dbReference type="ChEBI" id="CHEBI:82706"/>
        <dbReference type="EC" id="3.5.1.118"/>
    </reaction>
</comment>
<dbReference type="InterPro" id="IPR017932">
    <property type="entry name" value="GATase_2_dom"/>
</dbReference>
<dbReference type="STRING" id="455193.SAMN05421805_1011610"/>
<comment type="pathway">
    <text evidence="2">Amino-acid biosynthesis; ergothioneine biosynthesis.</text>
</comment>
<dbReference type="GO" id="GO:0016811">
    <property type="term" value="F:hydrolase activity, acting on carbon-nitrogen (but not peptide) bonds, in linear amides"/>
    <property type="evidence" value="ECO:0007669"/>
    <property type="project" value="UniProtKB-UniRule"/>
</dbReference>
<dbReference type="PANTHER" id="PTHR43187:SF2">
    <property type="entry name" value="GAMMA-GLUTAMYL-HERCYNYLCYSTEINE SULFOXIDE HYDROLASE"/>
    <property type="match status" value="1"/>
</dbReference>
<dbReference type="SUPFAM" id="SSF56235">
    <property type="entry name" value="N-terminal nucleophile aminohydrolases (Ntn hydrolases)"/>
    <property type="match status" value="1"/>
</dbReference>
<evidence type="ECO:0000313" key="6">
    <source>
        <dbReference type="Proteomes" id="UP000199398"/>
    </source>
</evidence>
<evidence type="ECO:0000256" key="2">
    <source>
        <dbReference type="HAMAP-Rule" id="MF_02036"/>
    </source>
</evidence>
<dbReference type="OrthoDB" id="9804310at2"/>
<evidence type="ECO:0000259" key="3">
    <source>
        <dbReference type="PROSITE" id="PS51278"/>
    </source>
</evidence>
<dbReference type="GO" id="GO:0016740">
    <property type="term" value="F:transferase activity"/>
    <property type="evidence" value="ECO:0007669"/>
    <property type="project" value="UniProtKB-KW"/>
</dbReference>
<evidence type="ECO:0000256" key="1">
    <source>
        <dbReference type="ARBA" id="ARBA00022962"/>
    </source>
</evidence>
<dbReference type="InterPro" id="IPR032889">
    <property type="entry name" value="EgtC_Actinobacteria"/>
</dbReference>
<keyword evidence="7" id="KW-1185">Reference proteome</keyword>
<keyword evidence="5" id="KW-0808">Transferase</keyword>
<dbReference type="InterPro" id="IPR026869">
    <property type="entry name" value="EgtC-like"/>
</dbReference>
<feature type="domain" description="Glutamine amidotransferase type-2" evidence="3">
    <location>
        <begin position="2"/>
        <end position="251"/>
    </location>
</feature>
<evidence type="ECO:0000313" key="7">
    <source>
        <dbReference type="Proteomes" id="UP000270697"/>
    </source>
</evidence>
<dbReference type="PANTHER" id="PTHR43187">
    <property type="entry name" value="GLUTAMINE AMIDOTRANSFERASE DUG3-RELATED"/>
    <property type="match status" value="1"/>
</dbReference>
<reference evidence="4 7" key="2">
    <citation type="submission" date="2018-10" db="EMBL/GenBank/DDBJ databases">
        <title>Sequencing the genomes of 1000 actinobacteria strains.</title>
        <authorList>
            <person name="Klenk H.-P."/>
        </authorList>
    </citation>
    <scope>NUCLEOTIDE SEQUENCE [LARGE SCALE GENOMIC DNA]</scope>
    <source>
        <strain evidence="4 7">DSM 45119</strain>
    </source>
</reference>
<proteinExistence type="inferred from homology"/>
<dbReference type="EMBL" id="RBXX01000002">
    <property type="protein sequence ID" value="RKT87833.1"/>
    <property type="molecule type" value="Genomic_DNA"/>
</dbReference>
<name>A0A1I4TWQ9_9PSEU</name>
<dbReference type="NCBIfam" id="TIGR03442">
    <property type="entry name" value="ergothioneine biosynthesis protein EgtC"/>
    <property type="match status" value="1"/>
</dbReference>
<dbReference type="InterPro" id="IPR052373">
    <property type="entry name" value="Gamma-glu_amide_hydrolase"/>
</dbReference>
<dbReference type="Proteomes" id="UP000270697">
    <property type="component" value="Unassembled WGS sequence"/>
</dbReference>
<accession>A0A1I4TWQ9</accession>
<gene>
    <name evidence="2" type="primary">egtC</name>
    <name evidence="4" type="ORF">ATL45_6255</name>
    <name evidence="5" type="ORF">SAMN05421805_1011610</name>
</gene>
<reference evidence="5 6" key="1">
    <citation type="submission" date="2016-10" db="EMBL/GenBank/DDBJ databases">
        <authorList>
            <person name="de Groot N.N."/>
        </authorList>
    </citation>
    <scope>NUCLEOTIDE SEQUENCE [LARGE SCALE GENOMIC DNA]</scope>
    <source>
        <strain evidence="5 6">CPCC 201259</strain>
    </source>
</reference>
<evidence type="ECO:0000313" key="5">
    <source>
        <dbReference type="EMBL" id="SFM81172.1"/>
    </source>
</evidence>